<sequence>MIVEVGSKAAEAANNAAQEAADSATGSGPEAEL</sequence>
<evidence type="ECO:0000256" key="1">
    <source>
        <dbReference type="SAM" id="MobiDB-lite"/>
    </source>
</evidence>
<feature type="compositionally biased region" description="Low complexity" evidence="1">
    <location>
        <begin position="9"/>
        <end position="21"/>
    </location>
</feature>
<accession>A0ABY1VNF1</accession>
<reference evidence="2 3" key="1">
    <citation type="submission" date="2018-06" db="EMBL/GenBank/DDBJ databases">
        <authorList>
            <consortium name="Pathogen Informatics"/>
            <person name="Doyle S."/>
        </authorList>
    </citation>
    <scope>NUCLEOTIDE SEQUENCE [LARGE SCALE GENOMIC DNA]</scope>
    <source>
        <strain evidence="2 3">NCTC11535</strain>
    </source>
</reference>
<proteinExistence type="predicted"/>
<evidence type="ECO:0000313" key="3">
    <source>
        <dbReference type="Proteomes" id="UP000250006"/>
    </source>
</evidence>
<comment type="caution">
    <text evidence="2">The sequence shown here is derived from an EMBL/GenBank/DDBJ whole genome shotgun (WGS) entry which is preliminary data.</text>
</comment>
<evidence type="ECO:0000313" key="2">
    <source>
        <dbReference type="EMBL" id="SPT53469.1"/>
    </source>
</evidence>
<feature type="region of interest" description="Disordered" evidence="1">
    <location>
        <begin position="1"/>
        <end position="33"/>
    </location>
</feature>
<dbReference type="EMBL" id="UAPQ01000007">
    <property type="protein sequence ID" value="SPT53469.1"/>
    <property type="molecule type" value="Genomic_DNA"/>
</dbReference>
<dbReference type="Proteomes" id="UP000250006">
    <property type="component" value="Unassembled WGS sequence"/>
</dbReference>
<keyword evidence="3" id="KW-1185">Reference proteome</keyword>
<protein>
    <submittedName>
        <fullName evidence="2">Uncharacterized protein</fullName>
    </submittedName>
</protein>
<gene>
    <name evidence="2" type="ORF">NCTC11535_01133</name>
</gene>
<organism evidence="2 3">
    <name type="scientific">Actinomyces bovis</name>
    <dbReference type="NCBI Taxonomy" id="1658"/>
    <lineage>
        <taxon>Bacteria</taxon>
        <taxon>Bacillati</taxon>
        <taxon>Actinomycetota</taxon>
        <taxon>Actinomycetes</taxon>
        <taxon>Actinomycetales</taxon>
        <taxon>Actinomycetaceae</taxon>
        <taxon>Actinomyces</taxon>
    </lineage>
</organism>
<name>A0ABY1VNF1_9ACTO</name>